<name>A0A498QXK3_9MYCO</name>
<sequence>MWPIAHLLDEQRELNPVSRLTSALVLAEWIDEHAEVCEIGPGECAHPPKWTQTEISGQRYRHPLCLSVHFPAGTLLDGTGCVIRIETRENVKYSAEVSTYVTPDNQAKARGVLDRLAERAKRTQPVPGPGGARHQ</sequence>
<dbReference type="Proteomes" id="UP000268285">
    <property type="component" value="Unassembled WGS sequence"/>
</dbReference>
<gene>
    <name evidence="1" type="ORF">LAUMK142_04819</name>
</gene>
<protein>
    <submittedName>
        <fullName evidence="1">Uncharacterized protein</fullName>
    </submittedName>
</protein>
<dbReference type="EMBL" id="UPHU01000001">
    <property type="protein sequence ID" value="VBA54821.1"/>
    <property type="molecule type" value="Genomic_DNA"/>
</dbReference>
<evidence type="ECO:0000313" key="1">
    <source>
        <dbReference type="EMBL" id="VBA54821.1"/>
    </source>
</evidence>
<dbReference type="AlphaFoldDB" id="A0A498QXK3"/>
<evidence type="ECO:0000313" key="2">
    <source>
        <dbReference type="Proteomes" id="UP000268285"/>
    </source>
</evidence>
<organism evidence="1 2">
    <name type="scientific">Mycobacterium pseudokansasii</name>
    <dbReference type="NCBI Taxonomy" id="2341080"/>
    <lineage>
        <taxon>Bacteria</taxon>
        <taxon>Bacillati</taxon>
        <taxon>Actinomycetota</taxon>
        <taxon>Actinomycetes</taxon>
        <taxon>Mycobacteriales</taxon>
        <taxon>Mycobacteriaceae</taxon>
        <taxon>Mycobacterium</taxon>
    </lineage>
</organism>
<accession>A0A498QXK3</accession>
<proteinExistence type="predicted"/>
<keyword evidence="2" id="KW-1185">Reference proteome</keyword>
<reference evidence="1 2" key="1">
    <citation type="submission" date="2018-09" db="EMBL/GenBank/DDBJ databases">
        <authorList>
            <person name="Tagini F."/>
        </authorList>
    </citation>
    <scope>NUCLEOTIDE SEQUENCE [LARGE SCALE GENOMIC DNA]</scope>
    <source>
        <strain evidence="1 2">MK142</strain>
    </source>
</reference>